<accession>A0A1I5LMC9</accession>
<dbReference type="Proteomes" id="UP000242243">
    <property type="component" value="Unassembled WGS sequence"/>
</dbReference>
<keyword evidence="5" id="KW-0969">Cilium</keyword>
<protein>
    <submittedName>
        <fullName evidence="5">Flagellar basal-body rod modification protein FlgD</fullName>
    </submittedName>
</protein>
<dbReference type="EMBL" id="FOXC01000002">
    <property type="protein sequence ID" value="SFO97931.1"/>
    <property type="molecule type" value="Genomic_DNA"/>
</dbReference>
<evidence type="ECO:0000256" key="3">
    <source>
        <dbReference type="SAM" id="MobiDB-lite"/>
    </source>
</evidence>
<evidence type="ECO:0000313" key="6">
    <source>
        <dbReference type="Proteomes" id="UP000242243"/>
    </source>
</evidence>
<reference evidence="5 6" key="1">
    <citation type="submission" date="2016-10" db="EMBL/GenBank/DDBJ databases">
        <authorList>
            <person name="de Groot N.N."/>
        </authorList>
    </citation>
    <scope>NUCLEOTIDE SEQUENCE [LARGE SCALE GENOMIC DNA]</scope>
    <source>
        <strain evidence="5 6">DSM 17073</strain>
    </source>
</reference>
<evidence type="ECO:0000313" key="4">
    <source>
        <dbReference type="EMBL" id="GEM00774.1"/>
    </source>
</evidence>
<dbReference type="EMBL" id="BJWI01000002">
    <property type="protein sequence ID" value="GEM00774.1"/>
    <property type="molecule type" value="Genomic_DNA"/>
</dbReference>
<evidence type="ECO:0000256" key="1">
    <source>
        <dbReference type="ARBA" id="ARBA00010577"/>
    </source>
</evidence>
<reference evidence="4 7" key="2">
    <citation type="submission" date="2019-07" db="EMBL/GenBank/DDBJ databases">
        <title>Whole genome shotgun sequence of Halolactibacillus halophilus NBRC 100868.</title>
        <authorList>
            <person name="Hosoyama A."/>
            <person name="Uohara A."/>
            <person name="Ohji S."/>
            <person name="Ichikawa N."/>
        </authorList>
    </citation>
    <scope>NUCLEOTIDE SEQUENCE [LARGE SCALE GENOMIC DNA]</scope>
    <source>
        <strain evidence="4 7">NBRC 100868</strain>
    </source>
</reference>
<evidence type="ECO:0000313" key="7">
    <source>
        <dbReference type="Proteomes" id="UP000321547"/>
    </source>
</evidence>
<feature type="region of interest" description="Disordered" evidence="3">
    <location>
        <begin position="1"/>
        <end position="20"/>
    </location>
</feature>
<keyword evidence="5" id="KW-0282">Flagellum</keyword>
<evidence type="ECO:0000256" key="2">
    <source>
        <dbReference type="ARBA" id="ARBA00022795"/>
    </source>
</evidence>
<evidence type="ECO:0000313" key="5">
    <source>
        <dbReference type="EMBL" id="SFO97931.1"/>
    </source>
</evidence>
<dbReference type="InterPro" id="IPR005648">
    <property type="entry name" value="FlgD"/>
</dbReference>
<organism evidence="5 6">
    <name type="scientific">Halolactibacillus halophilus</name>
    <dbReference type="NCBI Taxonomy" id="306540"/>
    <lineage>
        <taxon>Bacteria</taxon>
        <taxon>Bacillati</taxon>
        <taxon>Bacillota</taxon>
        <taxon>Bacilli</taxon>
        <taxon>Bacillales</taxon>
        <taxon>Bacillaceae</taxon>
        <taxon>Halolactibacillus</taxon>
    </lineage>
</organism>
<dbReference type="NCBIfam" id="NF007197">
    <property type="entry name" value="PRK09618.1"/>
    <property type="match status" value="1"/>
</dbReference>
<proteinExistence type="inferred from homology"/>
<dbReference type="Pfam" id="PF03963">
    <property type="entry name" value="FlgD"/>
    <property type="match status" value="1"/>
</dbReference>
<dbReference type="STRING" id="306540.SAMN05421839_102118"/>
<dbReference type="GO" id="GO:0044781">
    <property type="term" value="P:bacterial-type flagellum organization"/>
    <property type="evidence" value="ECO:0007669"/>
    <property type="project" value="UniProtKB-KW"/>
</dbReference>
<dbReference type="AlphaFoldDB" id="A0A1I5LMC9"/>
<name>A0A1I5LMC9_9BACI</name>
<dbReference type="RefSeq" id="WP_373863168.1">
    <property type="nucleotide sequence ID" value="NZ_BJWI01000002.1"/>
</dbReference>
<sequence>MKIDPSYYLSNQTREAPSGDLGKDEFLKLLMAQIKNQDPLDPMDDKEFISQMTTFSSLEQMMNMNDSIQQLVRNQSVSPVIQYSHMIGKEVSYYKLDEESGDILEPKEIVTSQVKAISEKEGFAVIELINDQKIYTDEVLRVTTPETSE</sequence>
<keyword evidence="2" id="KW-1005">Bacterial flagellum biogenesis</keyword>
<keyword evidence="7" id="KW-1185">Reference proteome</keyword>
<dbReference type="Proteomes" id="UP000321547">
    <property type="component" value="Unassembled WGS sequence"/>
</dbReference>
<comment type="similarity">
    <text evidence="1">Belongs to the FlgD family.</text>
</comment>
<gene>
    <name evidence="4" type="ORF">HHA03_03060</name>
    <name evidence="5" type="ORF">SAMN05421839_102118</name>
</gene>
<keyword evidence="5" id="KW-0966">Cell projection</keyword>